<organism evidence="1 2">
    <name type="scientific">Streptomyces spororaveus</name>
    <dbReference type="NCBI Taxonomy" id="284039"/>
    <lineage>
        <taxon>Bacteria</taxon>
        <taxon>Bacillati</taxon>
        <taxon>Actinomycetota</taxon>
        <taxon>Actinomycetes</taxon>
        <taxon>Kitasatosporales</taxon>
        <taxon>Streptomycetaceae</taxon>
        <taxon>Streptomyces</taxon>
    </lineage>
</organism>
<dbReference type="Proteomes" id="UP000608522">
    <property type="component" value="Unassembled WGS sequence"/>
</dbReference>
<reference evidence="2" key="1">
    <citation type="submission" date="2023-07" db="EMBL/GenBank/DDBJ databases">
        <title>Whole genome shotgun sequence of Streptomyces spororaveus NBRC 15456.</title>
        <authorList>
            <person name="Komaki H."/>
            <person name="Tamura T."/>
        </authorList>
    </citation>
    <scope>NUCLEOTIDE SEQUENCE [LARGE SCALE GENOMIC DNA]</scope>
    <source>
        <strain evidence="2">NBRC 15456</strain>
    </source>
</reference>
<evidence type="ECO:0000313" key="2">
    <source>
        <dbReference type="Proteomes" id="UP000608522"/>
    </source>
</evidence>
<gene>
    <name evidence="1" type="ORF">Sspor_15750</name>
</gene>
<evidence type="ECO:0000313" key="1">
    <source>
        <dbReference type="EMBL" id="GHI76014.1"/>
    </source>
</evidence>
<dbReference type="EMBL" id="BNED01000005">
    <property type="protein sequence ID" value="GHI76014.1"/>
    <property type="molecule type" value="Genomic_DNA"/>
</dbReference>
<comment type="caution">
    <text evidence="1">The sequence shown here is derived from an EMBL/GenBank/DDBJ whole genome shotgun (WGS) entry which is preliminary data.</text>
</comment>
<dbReference type="RefSeq" id="WP_237403727.1">
    <property type="nucleotide sequence ID" value="NZ_BAAATO010000011.1"/>
</dbReference>
<protein>
    <submittedName>
        <fullName evidence="1">Uncharacterized protein</fullName>
    </submittedName>
</protein>
<name>A0ABQ3T6N2_9ACTN</name>
<sequence length="316" mass="35998">MTPGSKPFTPEFDATLRDRDLAKARQDIAIGRWQGLPELLHSTGHDWDRRTHRVRLLAQSTAGTTIAEEWYTARPGDPDALVLRADTEVLRCFNLAVAAGDPGAAGQDRLDMAVRTCLRAADAHPYDPVPWVSLLTIARLYPGGHRQFNHWWKELKLRHQENREAHNQALRHVSARWHGTHGTMYDFARDVVDSTAPGSPLAVLLQVARLEEYRYRLEREGDMALFLRRHWSTDVALADTRRTWDTWVVNWDGIYRAQDIADFNYLLHATCAGGLYSEAAYLFKLLADQATAVPWSYFGDPATVIAKWHRTVMRST</sequence>
<accession>A0ABQ3T6N2</accession>
<keyword evidence="2" id="KW-1185">Reference proteome</keyword>
<proteinExistence type="predicted"/>